<dbReference type="InterPro" id="IPR027417">
    <property type="entry name" value="P-loop_NTPase"/>
</dbReference>
<dbReference type="Proteomes" id="UP000285970">
    <property type="component" value="Unassembled WGS sequence"/>
</dbReference>
<evidence type="ECO:0008006" key="3">
    <source>
        <dbReference type="Google" id="ProtNLM"/>
    </source>
</evidence>
<name>A0A443JF08_9MICO</name>
<evidence type="ECO:0000313" key="1">
    <source>
        <dbReference type="EMBL" id="RWR19097.1"/>
    </source>
</evidence>
<protein>
    <recommendedName>
        <fullName evidence="3">MinD-like ATPase involved in chromosome partitioning or flagellar assembly</fullName>
    </recommendedName>
</protein>
<gene>
    <name evidence="1" type="ORF">D8Y23_08310</name>
</gene>
<comment type="caution">
    <text evidence="1">The sequence shown here is derived from an EMBL/GenBank/DDBJ whole genome shotgun (WGS) entry which is preliminary data.</text>
</comment>
<dbReference type="RefSeq" id="WP_128217683.1">
    <property type="nucleotide sequence ID" value="NZ_RBZY01000025.1"/>
</dbReference>
<organism evidence="1 2">
    <name type="scientific">Microbacterium enclense</name>
    <dbReference type="NCBI Taxonomy" id="993073"/>
    <lineage>
        <taxon>Bacteria</taxon>
        <taxon>Bacillati</taxon>
        <taxon>Actinomycetota</taxon>
        <taxon>Actinomycetes</taxon>
        <taxon>Micrococcales</taxon>
        <taxon>Microbacteriaceae</taxon>
        <taxon>Microbacterium</taxon>
    </lineage>
</organism>
<dbReference type="AlphaFoldDB" id="A0A443JF08"/>
<dbReference type="Gene3D" id="3.40.50.300">
    <property type="entry name" value="P-loop containing nucleotide triphosphate hydrolases"/>
    <property type="match status" value="1"/>
</dbReference>
<proteinExistence type="predicted"/>
<dbReference type="EMBL" id="RBZY01000025">
    <property type="protein sequence ID" value="RWR19097.1"/>
    <property type="molecule type" value="Genomic_DNA"/>
</dbReference>
<dbReference type="OrthoDB" id="5015507at2"/>
<reference evidence="1 2" key="1">
    <citation type="journal article" date="2018" name="Front. Microbiol.">
        <title>Novel Insights Into Bacterial Dimethylsulfoniopropionate Catabolism in the East China Sea.</title>
        <authorList>
            <person name="Liu J."/>
            <person name="Liu J."/>
            <person name="Zhang S.H."/>
            <person name="Liang J."/>
            <person name="Lin H."/>
            <person name="Song D."/>
            <person name="Yang G.P."/>
            <person name="Todd J.D."/>
            <person name="Zhang X.H."/>
        </authorList>
    </citation>
    <scope>NUCLEOTIDE SEQUENCE [LARGE SCALE GENOMIC DNA]</scope>
    <source>
        <strain evidence="1 2">ZYFD042</strain>
    </source>
</reference>
<evidence type="ECO:0000313" key="2">
    <source>
        <dbReference type="Proteomes" id="UP000285970"/>
    </source>
</evidence>
<accession>A0A443JF08</accession>
<dbReference type="SUPFAM" id="SSF52540">
    <property type="entry name" value="P-loop containing nucleoside triphosphate hydrolases"/>
    <property type="match status" value="1"/>
</dbReference>
<sequence length="264" mass="26825">MTVLDLRALSTAVFGSGANGRVELTSWDAAIRGGLSTTRRIGVVSLSPGAGTSTVAHQLVRAVAARRTEPVLAVDVSPGRPGLAERLGAEAVPPDDTRASARTTAEALTGLEVRDRVVALRPRDADDAVGAWLGEAAPIARFFDVSVTDFGARHPLADLAACAALCDVVCLVGDARRSPAEHARSVVDAIAGLPESPSVVLALVDHAREGDGVARALATGADHPVIAVPFDPGLAAGGHARRSTTLLAVVRLAAALVAASGRTA</sequence>